<organism evidence="2 3">
    <name type="scientific">Populus trichocarpa</name>
    <name type="common">Western balsam poplar</name>
    <name type="synonym">Populus balsamifera subsp. trichocarpa</name>
    <dbReference type="NCBI Taxonomy" id="3694"/>
    <lineage>
        <taxon>Eukaryota</taxon>
        <taxon>Viridiplantae</taxon>
        <taxon>Streptophyta</taxon>
        <taxon>Embryophyta</taxon>
        <taxon>Tracheophyta</taxon>
        <taxon>Spermatophyta</taxon>
        <taxon>Magnoliopsida</taxon>
        <taxon>eudicotyledons</taxon>
        <taxon>Gunneridae</taxon>
        <taxon>Pentapetalae</taxon>
        <taxon>rosids</taxon>
        <taxon>fabids</taxon>
        <taxon>Malpighiales</taxon>
        <taxon>Salicaceae</taxon>
        <taxon>Saliceae</taxon>
        <taxon>Populus</taxon>
    </lineage>
</organism>
<feature type="region of interest" description="Disordered" evidence="1">
    <location>
        <begin position="1"/>
        <end position="20"/>
    </location>
</feature>
<accession>A0A3N7FCJ0</accession>
<protein>
    <submittedName>
        <fullName evidence="2">Uncharacterized protein</fullName>
    </submittedName>
</protein>
<evidence type="ECO:0000313" key="2">
    <source>
        <dbReference type="EMBL" id="RQO92490.1"/>
    </source>
</evidence>
<dbReference type="STRING" id="3694.A0A3N7FCJ0"/>
<reference evidence="2 3" key="1">
    <citation type="journal article" date="2006" name="Science">
        <title>The genome of black cottonwood, Populus trichocarpa (Torr. &amp; Gray).</title>
        <authorList>
            <person name="Tuskan G.A."/>
            <person name="Difazio S."/>
            <person name="Jansson S."/>
            <person name="Bohlmann J."/>
            <person name="Grigoriev I."/>
            <person name="Hellsten U."/>
            <person name="Putnam N."/>
            <person name="Ralph S."/>
            <person name="Rombauts S."/>
            <person name="Salamov A."/>
            <person name="Schein J."/>
            <person name="Sterck L."/>
            <person name="Aerts A."/>
            <person name="Bhalerao R.R."/>
            <person name="Bhalerao R.P."/>
            <person name="Blaudez D."/>
            <person name="Boerjan W."/>
            <person name="Brun A."/>
            <person name="Brunner A."/>
            <person name="Busov V."/>
            <person name="Campbell M."/>
            <person name="Carlson J."/>
            <person name="Chalot M."/>
            <person name="Chapman J."/>
            <person name="Chen G.L."/>
            <person name="Cooper D."/>
            <person name="Coutinho P.M."/>
            <person name="Couturier J."/>
            <person name="Covert S."/>
            <person name="Cronk Q."/>
            <person name="Cunningham R."/>
            <person name="Davis J."/>
            <person name="Degroeve S."/>
            <person name="Dejardin A."/>
            <person name="Depamphilis C."/>
            <person name="Detter J."/>
            <person name="Dirks B."/>
            <person name="Dubchak I."/>
            <person name="Duplessis S."/>
            <person name="Ehlting J."/>
            <person name="Ellis B."/>
            <person name="Gendler K."/>
            <person name="Goodstein D."/>
            <person name="Gribskov M."/>
            <person name="Grimwood J."/>
            <person name="Groover A."/>
            <person name="Gunter L."/>
            <person name="Hamberger B."/>
            <person name="Heinze B."/>
            <person name="Helariutta Y."/>
            <person name="Henrissat B."/>
            <person name="Holligan D."/>
            <person name="Holt R."/>
            <person name="Huang W."/>
            <person name="Islam-Faridi N."/>
            <person name="Jones S."/>
            <person name="Jones-Rhoades M."/>
            <person name="Jorgensen R."/>
            <person name="Joshi C."/>
            <person name="Kangasjarvi J."/>
            <person name="Karlsson J."/>
            <person name="Kelleher C."/>
            <person name="Kirkpatrick R."/>
            <person name="Kirst M."/>
            <person name="Kohler A."/>
            <person name="Kalluri U."/>
            <person name="Larimer F."/>
            <person name="Leebens-Mack J."/>
            <person name="Leple J.C."/>
            <person name="Locascio P."/>
            <person name="Lou Y."/>
            <person name="Lucas S."/>
            <person name="Martin F."/>
            <person name="Montanini B."/>
            <person name="Napoli C."/>
            <person name="Nelson D.R."/>
            <person name="Nelson C."/>
            <person name="Nieminen K."/>
            <person name="Nilsson O."/>
            <person name="Pereda V."/>
            <person name="Peter G."/>
            <person name="Philippe R."/>
            <person name="Pilate G."/>
            <person name="Poliakov A."/>
            <person name="Razumovskaya J."/>
            <person name="Richardson P."/>
            <person name="Rinaldi C."/>
            <person name="Ritland K."/>
            <person name="Rouze P."/>
            <person name="Ryaboy D."/>
            <person name="Schmutz J."/>
            <person name="Schrader J."/>
            <person name="Segerman B."/>
            <person name="Shin H."/>
            <person name="Siddiqui A."/>
            <person name="Sterky F."/>
            <person name="Terry A."/>
            <person name="Tsai C.J."/>
            <person name="Uberbacher E."/>
            <person name="Unneberg P."/>
            <person name="Vahala J."/>
            <person name="Wall K."/>
            <person name="Wessler S."/>
            <person name="Yang G."/>
            <person name="Yin T."/>
            <person name="Douglas C."/>
            <person name="Marra M."/>
            <person name="Sandberg G."/>
            <person name="Van de Peer Y."/>
            <person name="Rokhsar D."/>
        </authorList>
    </citation>
    <scope>NUCLEOTIDE SEQUENCE [LARGE SCALE GENOMIC DNA]</scope>
    <source>
        <strain evidence="3">cv. Nisqually</strain>
    </source>
</reference>
<dbReference type="InParanoid" id="A0A3N7FCJ0"/>
<keyword evidence="3" id="KW-1185">Reference proteome</keyword>
<sequence length="87" mass="9432">MAVTDAIEEPSPSSNFSQPPPRHFYVTVVDRLHFKMDTLVHLLGVAARRPALPIVVCCTSRDQLDAVCSAVSNLPFISLASLVPDSI</sequence>
<dbReference type="EMBL" id="CM009296">
    <property type="protein sequence ID" value="RQO92490.1"/>
    <property type="molecule type" value="Genomic_DNA"/>
</dbReference>
<name>A0A3N7FCJ0_POPTR</name>
<evidence type="ECO:0000256" key="1">
    <source>
        <dbReference type="SAM" id="MobiDB-lite"/>
    </source>
</evidence>
<evidence type="ECO:0000313" key="3">
    <source>
        <dbReference type="Proteomes" id="UP000006729"/>
    </source>
</evidence>
<proteinExistence type="predicted"/>
<dbReference type="AlphaFoldDB" id="A0A3N7FCJ0"/>
<gene>
    <name evidence="2" type="ORF">POPTR_007G043232</name>
</gene>
<dbReference type="Proteomes" id="UP000006729">
    <property type="component" value="Chromosome 7"/>
</dbReference>